<reference evidence="2" key="1">
    <citation type="submission" date="2017-02" db="UniProtKB">
        <authorList>
            <consortium name="WormBaseParasite"/>
        </authorList>
    </citation>
    <scope>IDENTIFICATION</scope>
</reference>
<dbReference type="WBParaSite" id="ALUE_0001578801-mRNA-1">
    <property type="protein sequence ID" value="ALUE_0001578801-mRNA-1"/>
    <property type="gene ID" value="ALUE_0001578801"/>
</dbReference>
<evidence type="ECO:0000313" key="1">
    <source>
        <dbReference type="Proteomes" id="UP000036681"/>
    </source>
</evidence>
<protein>
    <submittedName>
        <fullName evidence="2">Uncharacterized protein</fullName>
    </submittedName>
</protein>
<dbReference type="AlphaFoldDB" id="A0A0M3ICW9"/>
<name>A0A0M3ICW9_ASCLU</name>
<proteinExistence type="predicted"/>
<sequence length="68" mass="7799">MSGSFLFRRLTLRETLRKSHAMRMSHFIFIIHQTSYVRAFARHPTSENLSDDGMGGRGVDPILPIPKI</sequence>
<keyword evidence="1" id="KW-1185">Reference proteome</keyword>
<accession>A0A0M3ICW9</accession>
<organism evidence="1 2">
    <name type="scientific">Ascaris lumbricoides</name>
    <name type="common">Giant roundworm</name>
    <dbReference type="NCBI Taxonomy" id="6252"/>
    <lineage>
        <taxon>Eukaryota</taxon>
        <taxon>Metazoa</taxon>
        <taxon>Ecdysozoa</taxon>
        <taxon>Nematoda</taxon>
        <taxon>Chromadorea</taxon>
        <taxon>Rhabditida</taxon>
        <taxon>Spirurina</taxon>
        <taxon>Ascaridomorpha</taxon>
        <taxon>Ascaridoidea</taxon>
        <taxon>Ascarididae</taxon>
        <taxon>Ascaris</taxon>
    </lineage>
</organism>
<evidence type="ECO:0000313" key="2">
    <source>
        <dbReference type="WBParaSite" id="ALUE_0001578801-mRNA-1"/>
    </source>
</evidence>
<dbReference type="Proteomes" id="UP000036681">
    <property type="component" value="Unplaced"/>
</dbReference>